<dbReference type="EMBL" id="CAJOBB010013543">
    <property type="protein sequence ID" value="CAF4292108.1"/>
    <property type="molecule type" value="Genomic_DNA"/>
</dbReference>
<sequence>MSISKEELNILLKECQLNKHNNPAYSLSKLHAIADDLIGHVERSHDIRKIFSVLLKDAI</sequence>
<accession>A0A820H8Z5</accession>
<evidence type="ECO:0000313" key="2">
    <source>
        <dbReference type="Proteomes" id="UP000663868"/>
    </source>
</evidence>
<organism evidence="1 2">
    <name type="scientific">Adineta steineri</name>
    <dbReference type="NCBI Taxonomy" id="433720"/>
    <lineage>
        <taxon>Eukaryota</taxon>
        <taxon>Metazoa</taxon>
        <taxon>Spiralia</taxon>
        <taxon>Gnathifera</taxon>
        <taxon>Rotifera</taxon>
        <taxon>Eurotatoria</taxon>
        <taxon>Bdelloidea</taxon>
        <taxon>Adinetida</taxon>
        <taxon>Adinetidae</taxon>
        <taxon>Adineta</taxon>
    </lineage>
</organism>
<proteinExistence type="predicted"/>
<reference evidence="1" key="1">
    <citation type="submission" date="2021-02" db="EMBL/GenBank/DDBJ databases">
        <authorList>
            <person name="Nowell W R."/>
        </authorList>
    </citation>
    <scope>NUCLEOTIDE SEQUENCE</scope>
</reference>
<name>A0A820H8Z5_9BILA</name>
<dbReference type="AlphaFoldDB" id="A0A820H8Z5"/>
<comment type="caution">
    <text evidence="1">The sequence shown here is derived from an EMBL/GenBank/DDBJ whole genome shotgun (WGS) entry which is preliminary data.</text>
</comment>
<protein>
    <submittedName>
        <fullName evidence="1">Uncharacterized protein</fullName>
    </submittedName>
</protein>
<evidence type="ECO:0000313" key="1">
    <source>
        <dbReference type="EMBL" id="CAF4292108.1"/>
    </source>
</evidence>
<gene>
    <name evidence="1" type="ORF">KXQ929_LOCUS45047</name>
</gene>
<feature type="non-terminal residue" evidence="1">
    <location>
        <position position="59"/>
    </location>
</feature>
<dbReference type="Proteomes" id="UP000663868">
    <property type="component" value="Unassembled WGS sequence"/>
</dbReference>